<evidence type="ECO:0000256" key="1">
    <source>
        <dbReference type="SAM" id="MobiDB-lite"/>
    </source>
</evidence>
<evidence type="ECO:0000313" key="2">
    <source>
        <dbReference type="EMBL" id="KAK8877972.1"/>
    </source>
</evidence>
<dbReference type="Proteomes" id="UP001470230">
    <property type="component" value="Unassembled WGS sequence"/>
</dbReference>
<sequence>MPKPIQPVEYPSVVPIPQTSNQSTNFTIPQMTGAYPSQQPINNISQDRGISDLVNEIDELETRSKFLKILL</sequence>
<feature type="region of interest" description="Disordered" evidence="1">
    <location>
        <begin position="1"/>
        <end position="24"/>
    </location>
</feature>
<accession>A0ABR2JL91</accession>
<organism evidence="2 3">
    <name type="scientific">Tritrichomonas musculus</name>
    <dbReference type="NCBI Taxonomy" id="1915356"/>
    <lineage>
        <taxon>Eukaryota</taxon>
        <taxon>Metamonada</taxon>
        <taxon>Parabasalia</taxon>
        <taxon>Tritrichomonadida</taxon>
        <taxon>Tritrichomonadidae</taxon>
        <taxon>Tritrichomonas</taxon>
    </lineage>
</organism>
<evidence type="ECO:0000313" key="3">
    <source>
        <dbReference type="Proteomes" id="UP001470230"/>
    </source>
</evidence>
<protein>
    <submittedName>
        <fullName evidence="2">Uncharacterized protein</fullName>
    </submittedName>
</protein>
<name>A0ABR2JL91_9EUKA</name>
<proteinExistence type="predicted"/>
<gene>
    <name evidence="2" type="ORF">M9Y10_004735</name>
</gene>
<keyword evidence="3" id="KW-1185">Reference proteome</keyword>
<reference evidence="2 3" key="1">
    <citation type="submission" date="2024-04" db="EMBL/GenBank/DDBJ databases">
        <title>Tritrichomonas musculus Genome.</title>
        <authorList>
            <person name="Alves-Ferreira E."/>
            <person name="Grigg M."/>
            <person name="Lorenzi H."/>
            <person name="Galac M."/>
        </authorList>
    </citation>
    <scope>NUCLEOTIDE SEQUENCE [LARGE SCALE GENOMIC DNA]</scope>
    <source>
        <strain evidence="2 3">EAF2021</strain>
    </source>
</reference>
<dbReference type="EMBL" id="JAPFFF010000011">
    <property type="protein sequence ID" value="KAK8877972.1"/>
    <property type="molecule type" value="Genomic_DNA"/>
</dbReference>
<comment type="caution">
    <text evidence="2">The sequence shown here is derived from an EMBL/GenBank/DDBJ whole genome shotgun (WGS) entry which is preliminary data.</text>
</comment>